<dbReference type="OrthoDB" id="6773658at2759"/>
<name>A0A9N9T267_DIABA</name>
<keyword evidence="2" id="KW-1185">Reference proteome</keyword>
<organism evidence="1 2">
    <name type="scientific">Diabrotica balteata</name>
    <name type="common">Banded cucumber beetle</name>
    <dbReference type="NCBI Taxonomy" id="107213"/>
    <lineage>
        <taxon>Eukaryota</taxon>
        <taxon>Metazoa</taxon>
        <taxon>Ecdysozoa</taxon>
        <taxon>Arthropoda</taxon>
        <taxon>Hexapoda</taxon>
        <taxon>Insecta</taxon>
        <taxon>Pterygota</taxon>
        <taxon>Neoptera</taxon>
        <taxon>Endopterygota</taxon>
        <taxon>Coleoptera</taxon>
        <taxon>Polyphaga</taxon>
        <taxon>Cucujiformia</taxon>
        <taxon>Chrysomeloidea</taxon>
        <taxon>Chrysomelidae</taxon>
        <taxon>Galerucinae</taxon>
        <taxon>Diabroticina</taxon>
        <taxon>Diabroticites</taxon>
        <taxon>Diabrotica</taxon>
    </lineage>
</organism>
<sequence length="120" mass="14000">MLNELDFACSKVGLRMNLSKTKFMTNIVPNNHFTIQNKVVELVEKYMYLGQKIRISSDNHTCEIQRRITLAWAAFGKLRDTLRTNIPISLKREVFDQYVLAGHDLWGNCDSNQARLRLRN</sequence>
<dbReference type="Proteomes" id="UP001153709">
    <property type="component" value="Chromosome 4"/>
</dbReference>
<reference evidence="1" key="1">
    <citation type="submission" date="2022-01" db="EMBL/GenBank/DDBJ databases">
        <authorList>
            <person name="King R."/>
        </authorList>
    </citation>
    <scope>NUCLEOTIDE SEQUENCE</scope>
</reference>
<dbReference type="AlphaFoldDB" id="A0A9N9T267"/>
<proteinExistence type="predicted"/>
<accession>A0A9N9T267</accession>
<gene>
    <name evidence="1" type="ORF">DIABBA_LOCUS6341</name>
</gene>
<dbReference type="EMBL" id="OU898279">
    <property type="protein sequence ID" value="CAG9832899.1"/>
    <property type="molecule type" value="Genomic_DNA"/>
</dbReference>
<evidence type="ECO:0000313" key="1">
    <source>
        <dbReference type="EMBL" id="CAG9832899.1"/>
    </source>
</evidence>
<dbReference type="PANTHER" id="PTHR47027">
    <property type="entry name" value="REVERSE TRANSCRIPTASE DOMAIN-CONTAINING PROTEIN"/>
    <property type="match status" value="1"/>
</dbReference>
<evidence type="ECO:0008006" key="3">
    <source>
        <dbReference type="Google" id="ProtNLM"/>
    </source>
</evidence>
<protein>
    <recommendedName>
        <fullName evidence="3">Reverse transcriptase</fullName>
    </recommendedName>
</protein>
<dbReference type="PANTHER" id="PTHR47027:SF20">
    <property type="entry name" value="REVERSE TRANSCRIPTASE-LIKE PROTEIN WITH RNA-DIRECTED DNA POLYMERASE DOMAIN"/>
    <property type="match status" value="1"/>
</dbReference>
<evidence type="ECO:0000313" key="2">
    <source>
        <dbReference type="Proteomes" id="UP001153709"/>
    </source>
</evidence>